<accession>A0ABD6DA79</accession>
<dbReference type="Pfam" id="PF03205">
    <property type="entry name" value="MobB"/>
    <property type="match status" value="1"/>
</dbReference>
<protein>
    <submittedName>
        <fullName evidence="2">Molybdopterin-guanine dinucleotide biosynthesis protein B</fullName>
    </submittedName>
</protein>
<dbReference type="Proteomes" id="UP001597052">
    <property type="component" value="Unassembled WGS sequence"/>
</dbReference>
<dbReference type="InterPro" id="IPR027417">
    <property type="entry name" value="P-loop_NTPase"/>
</dbReference>
<organism evidence="2 3">
    <name type="scientific">Halohasta litorea</name>
    <dbReference type="NCBI Taxonomy" id="869891"/>
    <lineage>
        <taxon>Archaea</taxon>
        <taxon>Methanobacteriati</taxon>
        <taxon>Methanobacteriota</taxon>
        <taxon>Stenosarchaea group</taxon>
        <taxon>Halobacteria</taxon>
        <taxon>Halobacteriales</taxon>
        <taxon>Haloferacaceae</taxon>
        <taxon>Halohasta</taxon>
    </lineage>
</organism>
<dbReference type="AlphaFoldDB" id="A0ABD6DA79"/>
<evidence type="ECO:0000259" key="1">
    <source>
        <dbReference type="Pfam" id="PF03205"/>
    </source>
</evidence>
<evidence type="ECO:0000313" key="2">
    <source>
        <dbReference type="EMBL" id="MFD1643132.1"/>
    </source>
</evidence>
<dbReference type="Gene3D" id="3.40.50.300">
    <property type="entry name" value="P-loop containing nucleotide triphosphate hydrolases"/>
    <property type="match status" value="1"/>
</dbReference>
<dbReference type="InterPro" id="IPR052539">
    <property type="entry name" value="MGD_biosynthesis_adapter"/>
</dbReference>
<sequence>MSIVCLVGPSDSGKTTLAESLVDALGDYGRVATIKSIHHDIEIDTPGKDTYRHREAGADTVVGLTPSLSFQITPGGKEATGEQALLESTVDSLRAEGYEFVLIEGFHDAPYPKIEVGERADTEPPIVASGSLDSLDVEQLAASIADGTLFEGLE</sequence>
<feature type="domain" description="Molybdopterin-guanine dinucleotide biosynthesis protein B (MobB)" evidence="1">
    <location>
        <begin position="3"/>
        <end position="126"/>
    </location>
</feature>
<comment type="caution">
    <text evidence="2">The sequence shown here is derived from an EMBL/GenBank/DDBJ whole genome shotgun (WGS) entry which is preliminary data.</text>
</comment>
<dbReference type="RefSeq" id="WP_256396342.1">
    <property type="nucleotide sequence ID" value="NZ_JANHDJ010000004.1"/>
</dbReference>
<dbReference type="NCBIfam" id="TIGR00176">
    <property type="entry name" value="mobB"/>
    <property type="match status" value="1"/>
</dbReference>
<dbReference type="PANTHER" id="PTHR40072:SF1">
    <property type="entry name" value="MOLYBDOPTERIN-GUANINE DINUCLEOTIDE BIOSYNTHESIS ADAPTER PROTEIN"/>
    <property type="match status" value="1"/>
</dbReference>
<gene>
    <name evidence="2" type="primary">mobB</name>
    <name evidence="2" type="ORF">ACFSBW_14745</name>
</gene>
<name>A0ABD6DA79_9EURY</name>
<proteinExistence type="predicted"/>
<dbReference type="SUPFAM" id="SSF52540">
    <property type="entry name" value="P-loop containing nucleoside triphosphate hydrolases"/>
    <property type="match status" value="1"/>
</dbReference>
<dbReference type="InterPro" id="IPR004435">
    <property type="entry name" value="MobB_dom"/>
</dbReference>
<evidence type="ECO:0000313" key="3">
    <source>
        <dbReference type="Proteomes" id="UP001597052"/>
    </source>
</evidence>
<reference evidence="2 3" key="1">
    <citation type="journal article" date="2019" name="Int. J. Syst. Evol. Microbiol.">
        <title>The Global Catalogue of Microorganisms (GCM) 10K type strain sequencing project: providing services to taxonomists for standard genome sequencing and annotation.</title>
        <authorList>
            <consortium name="The Broad Institute Genomics Platform"/>
            <consortium name="The Broad Institute Genome Sequencing Center for Infectious Disease"/>
            <person name="Wu L."/>
            <person name="Ma J."/>
        </authorList>
    </citation>
    <scope>NUCLEOTIDE SEQUENCE [LARGE SCALE GENOMIC DNA]</scope>
    <source>
        <strain evidence="2 3">CGMCC 1.10593</strain>
    </source>
</reference>
<keyword evidence="3" id="KW-1185">Reference proteome</keyword>
<dbReference type="PANTHER" id="PTHR40072">
    <property type="entry name" value="MOLYBDOPTERIN-GUANINE DINUCLEOTIDE BIOSYNTHESIS ADAPTER PROTEIN-RELATED"/>
    <property type="match status" value="1"/>
</dbReference>
<dbReference type="EMBL" id="JBHUDM010000004">
    <property type="protein sequence ID" value="MFD1643132.1"/>
    <property type="molecule type" value="Genomic_DNA"/>
</dbReference>